<protein>
    <submittedName>
        <fullName evidence="2">Uncharacterized protein</fullName>
    </submittedName>
</protein>
<keyword evidence="3" id="KW-1185">Reference proteome</keyword>
<dbReference type="Proteomes" id="UP001187531">
    <property type="component" value="Unassembled WGS sequence"/>
</dbReference>
<evidence type="ECO:0000256" key="1">
    <source>
        <dbReference type="SAM" id="MobiDB-lite"/>
    </source>
</evidence>
<evidence type="ECO:0000313" key="2">
    <source>
        <dbReference type="EMBL" id="KAK2718517.1"/>
    </source>
</evidence>
<organism evidence="2 3">
    <name type="scientific">Artemia franciscana</name>
    <name type="common">Brine shrimp</name>
    <name type="synonym">Artemia sanfranciscana</name>
    <dbReference type="NCBI Taxonomy" id="6661"/>
    <lineage>
        <taxon>Eukaryota</taxon>
        <taxon>Metazoa</taxon>
        <taxon>Ecdysozoa</taxon>
        <taxon>Arthropoda</taxon>
        <taxon>Crustacea</taxon>
        <taxon>Branchiopoda</taxon>
        <taxon>Anostraca</taxon>
        <taxon>Artemiidae</taxon>
        <taxon>Artemia</taxon>
    </lineage>
</organism>
<feature type="compositionally biased region" description="Basic and acidic residues" evidence="1">
    <location>
        <begin position="56"/>
        <end position="76"/>
    </location>
</feature>
<proteinExistence type="predicted"/>
<name>A0AA88IC83_ARTSF</name>
<reference evidence="2" key="1">
    <citation type="submission" date="2023-07" db="EMBL/GenBank/DDBJ databases">
        <title>Chromosome-level genome assembly of Artemia franciscana.</title>
        <authorList>
            <person name="Jo E."/>
        </authorList>
    </citation>
    <scope>NUCLEOTIDE SEQUENCE</scope>
    <source>
        <tissue evidence="2">Whole body</tissue>
    </source>
</reference>
<accession>A0AA88IC83</accession>
<sequence length="86" mass="9696">MKQPEEPLMSNPENEPPAIDNWSDEPESPKEESNAWKTKDRPRERGRFKGGRGRGRGRDGFRDGGRDENRGGESRGRGGYGNPCRP</sequence>
<gene>
    <name evidence="2" type="ORF">QYM36_005749</name>
</gene>
<evidence type="ECO:0000313" key="3">
    <source>
        <dbReference type="Proteomes" id="UP001187531"/>
    </source>
</evidence>
<feature type="compositionally biased region" description="Basic and acidic residues" evidence="1">
    <location>
        <begin position="27"/>
        <end position="47"/>
    </location>
</feature>
<feature type="region of interest" description="Disordered" evidence="1">
    <location>
        <begin position="1"/>
        <end position="86"/>
    </location>
</feature>
<feature type="compositionally biased region" description="Gly residues" evidence="1">
    <location>
        <begin position="77"/>
        <end position="86"/>
    </location>
</feature>
<comment type="caution">
    <text evidence="2">The sequence shown here is derived from an EMBL/GenBank/DDBJ whole genome shotgun (WGS) entry which is preliminary data.</text>
</comment>
<dbReference type="EMBL" id="JAVRJZ010000009">
    <property type="protein sequence ID" value="KAK2718517.1"/>
    <property type="molecule type" value="Genomic_DNA"/>
</dbReference>
<dbReference type="AlphaFoldDB" id="A0AA88IC83"/>